<gene>
    <name evidence="2" type="ORF">KME60_33610</name>
</gene>
<proteinExistence type="predicted"/>
<organism evidence="2 3">
    <name type="scientific">Cyanomargarita calcarea GSE-NOS-MK-12-04C</name>
    <dbReference type="NCBI Taxonomy" id="2839659"/>
    <lineage>
        <taxon>Bacteria</taxon>
        <taxon>Bacillati</taxon>
        <taxon>Cyanobacteriota</taxon>
        <taxon>Cyanophyceae</taxon>
        <taxon>Nostocales</taxon>
        <taxon>Cyanomargaritaceae</taxon>
        <taxon>Cyanomargarita</taxon>
    </lineage>
</organism>
<comment type="caution">
    <text evidence="2">The sequence shown here is derived from an EMBL/GenBank/DDBJ whole genome shotgun (WGS) entry which is preliminary data.</text>
</comment>
<evidence type="ECO:0000256" key="1">
    <source>
        <dbReference type="SAM" id="Coils"/>
    </source>
</evidence>
<dbReference type="AlphaFoldDB" id="A0A951UWM6"/>
<accession>A0A951UWM6</accession>
<reference evidence="2" key="1">
    <citation type="submission" date="2021-05" db="EMBL/GenBank/DDBJ databases">
        <authorList>
            <person name="Pietrasiak N."/>
            <person name="Ward R."/>
            <person name="Stajich J.E."/>
            <person name="Kurbessoian T."/>
        </authorList>
    </citation>
    <scope>NUCLEOTIDE SEQUENCE</scope>
    <source>
        <strain evidence="2">GSE-NOS-MK-12-04C</strain>
    </source>
</reference>
<evidence type="ECO:0000313" key="2">
    <source>
        <dbReference type="EMBL" id="MBW4672224.1"/>
    </source>
</evidence>
<feature type="coiled-coil region" evidence="1">
    <location>
        <begin position="53"/>
        <end position="80"/>
    </location>
</feature>
<evidence type="ECO:0000313" key="3">
    <source>
        <dbReference type="Proteomes" id="UP000729701"/>
    </source>
</evidence>
<name>A0A951UWM6_9CYAN</name>
<protein>
    <submittedName>
        <fullName evidence="2">Uncharacterized protein</fullName>
    </submittedName>
</protein>
<reference evidence="2" key="2">
    <citation type="journal article" date="2022" name="Microbiol. Resour. Announc.">
        <title>Metagenome Sequencing to Explore Phylogenomics of Terrestrial Cyanobacteria.</title>
        <authorList>
            <person name="Ward R.D."/>
            <person name="Stajich J.E."/>
            <person name="Johansen J.R."/>
            <person name="Huntemann M."/>
            <person name="Clum A."/>
            <person name="Foster B."/>
            <person name="Foster B."/>
            <person name="Roux S."/>
            <person name="Palaniappan K."/>
            <person name="Varghese N."/>
            <person name="Mukherjee S."/>
            <person name="Reddy T.B.K."/>
            <person name="Daum C."/>
            <person name="Copeland A."/>
            <person name="Chen I.A."/>
            <person name="Ivanova N.N."/>
            <person name="Kyrpides N.C."/>
            <person name="Shapiro N."/>
            <person name="Eloe-Fadrosh E.A."/>
            <person name="Pietrasiak N."/>
        </authorList>
    </citation>
    <scope>NUCLEOTIDE SEQUENCE</scope>
    <source>
        <strain evidence="2">GSE-NOS-MK-12-04C</strain>
    </source>
</reference>
<dbReference type="Proteomes" id="UP000729701">
    <property type="component" value="Unassembled WGS sequence"/>
</dbReference>
<dbReference type="EMBL" id="JAHHGZ010000068">
    <property type="protein sequence ID" value="MBW4672224.1"/>
    <property type="molecule type" value="Genomic_DNA"/>
</dbReference>
<keyword evidence="1" id="KW-0175">Coiled coil</keyword>
<sequence>MSSEIHQPNDVQQARWAKRDELDKYAFAGVMSESEQELHVERFLDKNYYHRHLANVRANKQKLLKDLEYLEQREQLLLAEGATKRAKT</sequence>